<dbReference type="InterPro" id="IPR058240">
    <property type="entry name" value="rSAM_sf"/>
</dbReference>
<dbReference type="InterPro" id="IPR023897">
    <property type="entry name" value="SPL_firmicutes"/>
</dbReference>
<reference evidence="1" key="1">
    <citation type="submission" date="2021-03" db="EMBL/GenBank/DDBJ databases">
        <title>Comparative Genomics and Metabolomics in the genus Turicibacter.</title>
        <authorList>
            <person name="Maki J."/>
            <person name="Looft T."/>
        </authorList>
    </citation>
    <scope>NUCLEOTIDE SEQUENCE</scope>
    <source>
        <strain evidence="1">ISU324</strain>
    </source>
</reference>
<dbReference type="Proteomes" id="UP001058072">
    <property type="component" value="Chromosome"/>
</dbReference>
<dbReference type="Gene3D" id="3.80.30.30">
    <property type="match status" value="1"/>
</dbReference>
<dbReference type="InterPro" id="IPR007197">
    <property type="entry name" value="rSAM"/>
</dbReference>
<dbReference type="EC" id="4.1.99.14" evidence="1"/>
<dbReference type="GO" id="GO:0051539">
    <property type="term" value="F:4 iron, 4 sulfur cluster binding"/>
    <property type="evidence" value="ECO:0007669"/>
    <property type="project" value="TreeGrafter"/>
</dbReference>
<proteinExistence type="predicted"/>
<dbReference type="Gene3D" id="3.40.50.12110">
    <property type="match status" value="1"/>
</dbReference>
<protein>
    <submittedName>
        <fullName evidence="1">Spore photoproduct lyase</fullName>
        <ecNumber evidence="1">4.1.99.14</ecNumber>
    </submittedName>
</protein>
<accession>A0A9Q9CHW5</accession>
<dbReference type="Pfam" id="PF20903">
    <property type="entry name" value="SPL"/>
    <property type="match status" value="1"/>
</dbReference>
<dbReference type="GO" id="GO:0003913">
    <property type="term" value="F:DNA photolyase activity"/>
    <property type="evidence" value="ECO:0007669"/>
    <property type="project" value="InterPro"/>
</dbReference>
<dbReference type="GO" id="GO:1904047">
    <property type="term" value="F:S-adenosyl-L-methionine binding"/>
    <property type="evidence" value="ECO:0007669"/>
    <property type="project" value="InterPro"/>
</dbReference>
<dbReference type="AlphaFoldDB" id="A0A9Q9CHW5"/>
<dbReference type="PANTHER" id="PTHR37822">
    <property type="entry name" value="SPORE PHOTOPRODUCT LYASE-RELATED"/>
    <property type="match status" value="1"/>
</dbReference>
<name>A0A9Q9CHW5_9FIRM</name>
<keyword evidence="1" id="KW-0456">Lyase</keyword>
<dbReference type="InterPro" id="IPR034559">
    <property type="entry name" value="SPL_Clostridia"/>
</dbReference>
<dbReference type="SFLD" id="SFLDF00412">
    <property type="entry name" value="spore_photoproduct_lyase_2"/>
    <property type="match status" value="1"/>
</dbReference>
<dbReference type="RefSeq" id="WP_212724467.1">
    <property type="nucleotide sequence ID" value="NZ_CP071250.1"/>
</dbReference>
<organism evidence="1 2">
    <name type="scientific">Turicibacter bilis</name>
    <dbReference type="NCBI Taxonomy" id="2735723"/>
    <lineage>
        <taxon>Bacteria</taxon>
        <taxon>Bacillati</taxon>
        <taxon>Bacillota</taxon>
        <taxon>Erysipelotrichia</taxon>
        <taxon>Erysipelotrichales</taxon>
        <taxon>Turicibacteraceae</taxon>
        <taxon>Turicibacter</taxon>
    </lineage>
</organism>
<dbReference type="SFLD" id="SFLDS00029">
    <property type="entry name" value="Radical_SAM"/>
    <property type="match status" value="1"/>
</dbReference>
<gene>
    <name evidence="1" type="primary">splB</name>
    <name evidence="1" type="ORF">J0J70_02165</name>
</gene>
<evidence type="ECO:0000313" key="1">
    <source>
        <dbReference type="EMBL" id="UUF08838.1"/>
    </source>
</evidence>
<evidence type="ECO:0000313" key="2">
    <source>
        <dbReference type="Proteomes" id="UP001058072"/>
    </source>
</evidence>
<dbReference type="SFLD" id="SFLDG01079">
    <property type="entry name" value="spore_photoproduct_lyase_like"/>
    <property type="match status" value="1"/>
</dbReference>
<dbReference type="InterPro" id="IPR049539">
    <property type="entry name" value="SPL"/>
</dbReference>
<dbReference type="GO" id="GO:0042601">
    <property type="term" value="C:endospore-forming forespore"/>
    <property type="evidence" value="ECO:0007669"/>
    <property type="project" value="TreeGrafter"/>
</dbReference>
<dbReference type="SUPFAM" id="SSF102114">
    <property type="entry name" value="Radical SAM enzymes"/>
    <property type="match status" value="1"/>
</dbReference>
<sequence length="339" mass="39700">MFKPKHVYIEKEALDYKLGKELKKQFEDMDIPVDILESNRVNFLRGKSVQEKYEIGKRVLVIGVRRTLEFQSCKPSAHYQLPLVTGCIGKCEYCYLNTNLKDKPFTRIYVNLDDILKKAKRYTQTGKFKPTIFEGSATSDPVPVEPYTHALAKSIEFFAKDPNTRFRFVTKFTDIDDLLHLKHNGHTEMRFSINTDTVIESFEHGTPRAKQRIEAARKAIKAGYPVGFLIAPVFIYPNWKEDYLMLIKMLKDFLPHEESQHPITFEIISHRFTPTAKNHILQVFEESQLPMNEAERTYKYGQFGYGKYVYPKETIAEIKELFEFGLKHLPFPYEIKYII</sequence>
<dbReference type="EMBL" id="CP071250">
    <property type="protein sequence ID" value="UUF08838.1"/>
    <property type="molecule type" value="Genomic_DNA"/>
</dbReference>
<dbReference type="NCBIfam" id="TIGR04070">
    <property type="entry name" value="photo_TT_lyase"/>
    <property type="match status" value="1"/>
</dbReference>
<dbReference type="PANTHER" id="PTHR37822:SF2">
    <property type="entry name" value="SPORE PHOTOPRODUCT LYASE"/>
    <property type="match status" value="1"/>
</dbReference>